<dbReference type="Gramene" id="Pp3c26_14040V3.6">
    <property type="protein sequence ID" value="Pp3c26_14040V3.6"/>
    <property type="gene ID" value="Pp3c26_14040"/>
</dbReference>
<dbReference type="PANTHER" id="PTHR32295">
    <property type="entry name" value="IQ-DOMAIN 5-RELATED"/>
    <property type="match status" value="1"/>
</dbReference>
<reference evidence="4 6" key="2">
    <citation type="journal article" date="2018" name="Plant J.">
        <title>The Physcomitrella patens chromosome-scale assembly reveals moss genome structure and evolution.</title>
        <authorList>
            <person name="Lang D."/>
            <person name="Ullrich K.K."/>
            <person name="Murat F."/>
            <person name="Fuchs J."/>
            <person name="Jenkins J."/>
            <person name="Haas F.B."/>
            <person name="Piednoel M."/>
            <person name="Gundlach H."/>
            <person name="Van Bel M."/>
            <person name="Meyberg R."/>
            <person name="Vives C."/>
            <person name="Morata J."/>
            <person name="Symeonidi A."/>
            <person name="Hiss M."/>
            <person name="Muchero W."/>
            <person name="Kamisugi Y."/>
            <person name="Saleh O."/>
            <person name="Blanc G."/>
            <person name="Decker E.L."/>
            <person name="van Gessel N."/>
            <person name="Grimwood J."/>
            <person name="Hayes R.D."/>
            <person name="Graham S.W."/>
            <person name="Gunter L.E."/>
            <person name="McDaniel S.F."/>
            <person name="Hoernstein S.N.W."/>
            <person name="Larsson A."/>
            <person name="Li F.W."/>
            <person name="Perroud P.F."/>
            <person name="Phillips J."/>
            <person name="Ranjan P."/>
            <person name="Rokshar D.S."/>
            <person name="Rothfels C.J."/>
            <person name="Schneider L."/>
            <person name="Shu S."/>
            <person name="Stevenson D.W."/>
            <person name="Thummler F."/>
            <person name="Tillich M."/>
            <person name="Villarreal Aguilar J.C."/>
            <person name="Widiez T."/>
            <person name="Wong G.K."/>
            <person name="Wymore A."/>
            <person name="Zhang Y."/>
            <person name="Zimmer A.D."/>
            <person name="Quatrano R.S."/>
            <person name="Mayer K.F.X."/>
            <person name="Goodstein D."/>
            <person name="Casacuberta J.M."/>
            <person name="Vandepoele K."/>
            <person name="Reski R."/>
            <person name="Cuming A.C."/>
            <person name="Tuskan G.A."/>
            <person name="Maumus F."/>
            <person name="Salse J."/>
            <person name="Schmutz J."/>
            <person name="Rensing S.A."/>
        </authorList>
    </citation>
    <scope>NUCLEOTIDE SEQUENCE [LARGE SCALE GENOMIC DNA]</scope>
    <source>
        <strain evidence="5 6">cv. Gransden 2004</strain>
    </source>
</reference>
<gene>
    <name evidence="5" type="primary">LOC112277966</name>
    <name evidence="4" type="ORF">PHYPA_030633</name>
</gene>
<dbReference type="OrthoDB" id="1926475at2759"/>
<dbReference type="EMBL" id="ABEU02000026">
    <property type="protein sequence ID" value="PNR27152.1"/>
    <property type="molecule type" value="Genomic_DNA"/>
</dbReference>
<protein>
    <recommendedName>
        <fullName evidence="7">DUF4005 domain-containing protein</fullName>
    </recommendedName>
</protein>
<evidence type="ECO:0000313" key="5">
    <source>
        <dbReference type="EnsemblPlants" id="Pp3c26_14040V3.1"/>
    </source>
</evidence>
<dbReference type="EnsemblPlants" id="Pp3c26_14040V3.7">
    <property type="protein sequence ID" value="Pp3c26_14040V3.7"/>
    <property type="gene ID" value="Pp3c26_14040"/>
</dbReference>
<reference evidence="4 6" key="1">
    <citation type="journal article" date="2008" name="Science">
        <title>The Physcomitrella genome reveals evolutionary insights into the conquest of land by plants.</title>
        <authorList>
            <person name="Rensing S."/>
            <person name="Lang D."/>
            <person name="Zimmer A."/>
            <person name="Terry A."/>
            <person name="Salamov A."/>
            <person name="Shapiro H."/>
            <person name="Nishiyama T."/>
            <person name="Perroud P.-F."/>
            <person name="Lindquist E."/>
            <person name="Kamisugi Y."/>
            <person name="Tanahashi T."/>
            <person name="Sakakibara K."/>
            <person name="Fujita T."/>
            <person name="Oishi K."/>
            <person name="Shin-I T."/>
            <person name="Kuroki Y."/>
            <person name="Toyoda A."/>
            <person name="Suzuki Y."/>
            <person name="Hashimoto A."/>
            <person name="Yamaguchi K."/>
            <person name="Sugano A."/>
            <person name="Kohara Y."/>
            <person name="Fujiyama A."/>
            <person name="Anterola A."/>
            <person name="Aoki S."/>
            <person name="Ashton N."/>
            <person name="Barbazuk W.B."/>
            <person name="Barker E."/>
            <person name="Bennetzen J."/>
            <person name="Bezanilla M."/>
            <person name="Blankenship R."/>
            <person name="Cho S.H."/>
            <person name="Dutcher S."/>
            <person name="Estelle M."/>
            <person name="Fawcett J.A."/>
            <person name="Gundlach H."/>
            <person name="Hanada K."/>
            <person name="Heyl A."/>
            <person name="Hicks K.A."/>
            <person name="Hugh J."/>
            <person name="Lohr M."/>
            <person name="Mayer K."/>
            <person name="Melkozernov A."/>
            <person name="Murata T."/>
            <person name="Nelson D."/>
            <person name="Pils B."/>
            <person name="Prigge M."/>
            <person name="Reiss B."/>
            <person name="Renner T."/>
            <person name="Rombauts S."/>
            <person name="Rushton P."/>
            <person name="Sanderfoot A."/>
            <person name="Schween G."/>
            <person name="Shiu S.-H."/>
            <person name="Stueber K."/>
            <person name="Theodoulou F.L."/>
            <person name="Tu H."/>
            <person name="Van de Peer Y."/>
            <person name="Verrier P.J."/>
            <person name="Waters E."/>
            <person name="Wood A."/>
            <person name="Yang L."/>
            <person name="Cove D."/>
            <person name="Cuming A."/>
            <person name="Hasebe M."/>
            <person name="Lucas S."/>
            <person name="Mishler D.B."/>
            <person name="Reski R."/>
            <person name="Grigoriev I."/>
            <person name="Quatrano R.S."/>
            <person name="Boore J.L."/>
        </authorList>
    </citation>
    <scope>NUCLEOTIDE SEQUENCE [LARGE SCALE GENOMIC DNA]</scope>
    <source>
        <strain evidence="5 6">cv. Gransden 2004</strain>
    </source>
</reference>
<name>A0A2K1ICZ6_PHYPA</name>
<evidence type="ECO:0008006" key="7">
    <source>
        <dbReference type="Google" id="ProtNLM"/>
    </source>
</evidence>
<feature type="region of interest" description="Disordered" evidence="3">
    <location>
        <begin position="295"/>
        <end position="557"/>
    </location>
</feature>
<feature type="compositionally biased region" description="Polar residues" evidence="3">
    <location>
        <begin position="420"/>
        <end position="439"/>
    </location>
</feature>
<sequence length="601" mass="65839">MGKSGKWLKKVKNAFRSPSKDVIDDKDETKKRPSKGNRGTNLDYYKAVPIPLPLPAVTGLTNQEVEQERGNEFSKEEVIAELENQPDNDHARQEAMESEVDREAEALREEQAAIQIQRAFRNHLALKGLVRLQALVRGHTVRRQAATTLRAMGALVRVQARIRARRVRMSEEGQAVQQQIMQRRLALARPKTSEGAWITGRDSKEKQQIREEAAKKRERAMAYAFSQQAKRNTPKRNMLFTESEPDQSHWGWSWMDRWMAARPWENRHFDLTKEGNQNVSSVKFLGVQPKNVKIDGVNLKPARSPPPLNSRVEKPEDRAKKSRRAVGANGNIPLPLPSPPSADEPSSNMPDINGRKNLSPEKLTISPRQMTQLPPASPPEEIVRPIAHESDAALASPSDSSSFQPPPPSNHPGSNGGTFAVSNDGTAEQDPSCSGSSGSEHGVNEDQFTKASPRDSPMSGHAKANVDAISTPNMTKEAGNGENSGPTSHKLTRSRYMEATVSAKAKARTSPKTKVEGEESPVKQPKRLSFGGPSVARSKSPSGTAAVRSKSTLQVRTSLPSGLFKDASVEIVSPVDSGGGGQTVLRRKSFGGDAKSATKWR</sequence>
<keyword evidence="1" id="KW-0112">Calmodulin-binding</keyword>
<dbReference type="EnsemblPlants" id="Pp3c26_14040V3.3">
    <property type="protein sequence ID" value="Pp3c26_14040V3.3"/>
    <property type="gene ID" value="Pp3c26_14040"/>
</dbReference>
<dbReference type="RefSeq" id="XP_024366660.1">
    <property type="nucleotide sequence ID" value="XM_024510892.2"/>
</dbReference>
<dbReference type="PROSITE" id="PS50096">
    <property type="entry name" value="IQ"/>
    <property type="match status" value="1"/>
</dbReference>
<evidence type="ECO:0000256" key="1">
    <source>
        <dbReference type="ARBA" id="ARBA00022860"/>
    </source>
</evidence>
<dbReference type="RefSeq" id="XP_073387706.1">
    <property type="nucleotide sequence ID" value="XM_073531605.1"/>
</dbReference>
<dbReference type="EnsemblPlants" id="Pp3c26_14040V3.2">
    <property type="protein sequence ID" value="Pp3c26_14040V3.2"/>
    <property type="gene ID" value="Pp3c26_14040"/>
</dbReference>
<keyword evidence="6" id="KW-1185">Reference proteome</keyword>
<dbReference type="Gramene" id="Pp3c26_14040V3.5">
    <property type="protein sequence ID" value="Pp3c26_14040V3.5"/>
    <property type="gene ID" value="Pp3c26_14040"/>
</dbReference>
<dbReference type="Gramene" id="Pp3c26_14040V3.4">
    <property type="protein sequence ID" value="Pp3c26_14040V3.4"/>
    <property type="gene ID" value="Pp3c26_14040"/>
</dbReference>
<dbReference type="GO" id="GO:0005516">
    <property type="term" value="F:calmodulin binding"/>
    <property type="evidence" value="ECO:0007669"/>
    <property type="project" value="UniProtKB-KW"/>
</dbReference>
<dbReference type="GeneID" id="112277966"/>
<dbReference type="RefSeq" id="XP_024366655.1">
    <property type="nucleotide sequence ID" value="XM_024510887.2"/>
</dbReference>
<feature type="compositionally biased region" description="Basic and acidic residues" evidence="3">
    <location>
        <begin position="381"/>
        <end position="391"/>
    </location>
</feature>
<dbReference type="EnsemblPlants" id="Pp3c26_14040V3.1">
    <property type="protein sequence ID" value="Pp3c26_14040V3.1"/>
    <property type="gene ID" value="Pp3c26_14040"/>
</dbReference>
<evidence type="ECO:0000256" key="3">
    <source>
        <dbReference type="SAM" id="MobiDB-lite"/>
    </source>
</evidence>
<dbReference type="RefSeq" id="XP_024366656.1">
    <property type="nucleotide sequence ID" value="XM_024510888.2"/>
</dbReference>
<accession>A0A2K1ICZ6</accession>
<dbReference type="Gramene" id="Pp3c26_14040V3.3">
    <property type="protein sequence ID" value="Pp3c26_14040V3.3"/>
    <property type="gene ID" value="Pp3c26_14040"/>
</dbReference>
<feature type="compositionally biased region" description="Basic residues" evidence="3">
    <location>
        <begin position="1"/>
        <end position="13"/>
    </location>
</feature>
<comment type="similarity">
    <text evidence="2">Belongs to the IQD family.</text>
</comment>
<dbReference type="AlphaFoldDB" id="A0A2K1ICZ6"/>
<proteinExistence type="inferred from homology"/>
<dbReference type="EnsemblPlants" id="Pp3c26_14040V3.5">
    <property type="protein sequence ID" value="Pp3c26_14040V3.5"/>
    <property type="gene ID" value="Pp3c26_14040"/>
</dbReference>
<dbReference type="EnsemblPlants" id="Pp3c26_14040V3.4">
    <property type="protein sequence ID" value="Pp3c26_14040V3.4"/>
    <property type="gene ID" value="Pp3c26_14040"/>
</dbReference>
<organism evidence="4">
    <name type="scientific">Physcomitrium patens</name>
    <name type="common">Spreading-leaved earth moss</name>
    <name type="synonym">Physcomitrella patens</name>
    <dbReference type="NCBI Taxonomy" id="3218"/>
    <lineage>
        <taxon>Eukaryota</taxon>
        <taxon>Viridiplantae</taxon>
        <taxon>Streptophyta</taxon>
        <taxon>Embryophyta</taxon>
        <taxon>Bryophyta</taxon>
        <taxon>Bryophytina</taxon>
        <taxon>Bryopsida</taxon>
        <taxon>Funariidae</taxon>
        <taxon>Funariales</taxon>
        <taxon>Funariaceae</taxon>
        <taxon>Physcomitrium</taxon>
    </lineage>
</organism>
<dbReference type="Gramene" id="Pp3c26_14040V3.1">
    <property type="protein sequence ID" value="Pp3c26_14040V3.1"/>
    <property type="gene ID" value="Pp3c26_14040"/>
</dbReference>
<dbReference type="EnsemblPlants" id="Pp3c26_14040V3.6">
    <property type="protein sequence ID" value="Pp3c26_14040V3.6"/>
    <property type="gene ID" value="Pp3c26_14040"/>
</dbReference>
<dbReference type="Gramene" id="Pp3c26_14040V3.2">
    <property type="protein sequence ID" value="Pp3c26_14040V3.2"/>
    <property type="gene ID" value="Pp3c26_14040"/>
</dbReference>
<dbReference type="RefSeq" id="XP_073387707.1">
    <property type="nucleotide sequence ID" value="XM_073531606.1"/>
</dbReference>
<reference evidence="5" key="3">
    <citation type="submission" date="2020-12" db="UniProtKB">
        <authorList>
            <consortium name="EnsemblPlants"/>
        </authorList>
    </citation>
    <scope>IDENTIFICATION</scope>
</reference>
<feature type="compositionally biased region" description="Basic and acidic residues" evidence="3">
    <location>
        <begin position="18"/>
        <end position="31"/>
    </location>
</feature>
<evidence type="ECO:0000256" key="2">
    <source>
        <dbReference type="ARBA" id="ARBA00024341"/>
    </source>
</evidence>
<evidence type="ECO:0000313" key="6">
    <source>
        <dbReference type="Proteomes" id="UP000006727"/>
    </source>
</evidence>
<dbReference type="RefSeq" id="XP_024366658.1">
    <property type="nucleotide sequence ID" value="XM_024510890.2"/>
</dbReference>
<dbReference type="PANTHER" id="PTHR32295:SF6">
    <property type="entry name" value="PROTEIN IQ-DOMAIN 18"/>
    <property type="match status" value="1"/>
</dbReference>
<dbReference type="Proteomes" id="UP000006727">
    <property type="component" value="Chromosome 26"/>
</dbReference>
<dbReference type="RefSeq" id="XP_024366659.1">
    <property type="nucleotide sequence ID" value="XM_024510891.2"/>
</dbReference>
<feature type="compositionally biased region" description="Polar residues" evidence="3">
    <location>
        <begin position="537"/>
        <end position="557"/>
    </location>
</feature>
<dbReference type="RefSeq" id="XP_024366657.1">
    <property type="nucleotide sequence ID" value="XM_024510889.2"/>
</dbReference>
<dbReference type="Gramene" id="Pp3c26_14040V3.7">
    <property type="protein sequence ID" value="Pp3c26_14040V3.7"/>
    <property type="gene ID" value="Pp3c26_14040"/>
</dbReference>
<dbReference type="RefSeq" id="XP_024366661.1">
    <property type="nucleotide sequence ID" value="XM_024510893.2"/>
</dbReference>
<evidence type="ECO:0000313" key="4">
    <source>
        <dbReference type="EMBL" id="PNR27152.1"/>
    </source>
</evidence>
<feature type="region of interest" description="Disordered" evidence="3">
    <location>
        <begin position="572"/>
        <end position="601"/>
    </location>
</feature>
<feature type="region of interest" description="Disordered" evidence="3">
    <location>
        <begin position="1"/>
        <end position="44"/>
    </location>
</feature>